<dbReference type="PANTHER" id="PTHR12436">
    <property type="entry name" value="80 KDA MCM3-ASSOCIATED PROTEIN"/>
    <property type="match status" value="1"/>
</dbReference>
<dbReference type="GO" id="GO:0006406">
    <property type="term" value="P:mRNA export from nucleus"/>
    <property type="evidence" value="ECO:0007669"/>
    <property type="project" value="TreeGrafter"/>
</dbReference>
<dbReference type="AlphaFoldDB" id="A0AAV7F379"/>
<organism evidence="2 3">
    <name type="scientific">Aristolochia fimbriata</name>
    <name type="common">White veined hardy Dutchman's pipe vine</name>
    <dbReference type="NCBI Taxonomy" id="158543"/>
    <lineage>
        <taxon>Eukaryota</taxon>
        <taxon>Viridiplantae</taxon>
        <taxon>Streptophyta</taxon>
        <taxon>Embryophyta</taxon>
        <taxon>Tracheophyta</taxon>
        <taxon>Spermatophyta</taxon>
        <taxon>Magnoliopsida</taxon>
        <taxon>Magnoliidae</taxon>
        <taxon>Piperales</taxon>
        <taxon>Aristolochiaceae</taxon>
        <taxon>Aristolochia</taxon>
    </lineage>
</organism>
<proteinExistence type="predicted"/>
<dbReference type="InterPro" id="IPR005062">
    <property type="entry name" value="SAC3/GANP/THP3_conserved"/>
</dbReference>
<dbReference type="GO" id="GO:0070390">
    <property type="term" value="C:transcription export complex 2"/>
    <property type="evidence" value="ECO:0007669"/>
    <property type="project" value="TreeGrafter"/>
</dbReference>
<dbReference type="Gene3D" id="1.25.40.990">
    <property type="match status" value="1"/>
</dbReference>
<dbReference type="EMBL" id="JAINDJ010000003">
    <property type="protein sequence ID" value="KAG9454780.1"/>
    <property type="molecule type" value="Genomic_DNA"/>
</dbReference>
<evidence type="ECO:0000313" key="2">
    <source>
        <dbReference type="EMBL" id="KAG9454780.1"/>
    </source>
</evidence>
<reference evidence="2 3" key="1">
    <citation type="submission" date="2021-07" db="EMBL/GenBank/DDBJ databases">
        <title>The Aristolochia fimbriata genome: insights into angiosperm evolution, floral development and chemical biosynthesis.</title>
        <authorList>
            <person name="Jiao Y."/>
        </authorList>
    </citation>
    <scope>NUCLEOTIDE SEQUENCE [LARGE SCALE GENOMIC DNA]</scope>
    <source>
        <strain evidence="2">IBCAS-2021</strain>
        <tissue evidence="2">Leaf</tissue>
    </source>
</reference>
<dbReference type="GO" id="GO:0005737">
    <property type="term" value="C:cytoplasm"/>
    <property type="evidence" value="ECO:0007669"/>
    <property type="project" value="TreeGrafter"/>
</dbReference>
<evidence type="ECO:0000259" key="1">
    <source>
        <dbReference type="Pfam" id="PF03399"/>
    </source>
</evidence>
<name>A0AAV7F379_ARIFI</name>
<accession>A0AAV7F379</accession>
<keyword evidence="3" id="KW-1185">Reference proteome</keyword>
<gene>
    <name evidence="2" type="ORF">H6P81_007684</name>
</gene>
<sequence length="303" mass="34825">MSAAKPNILKVEFLAKYVSLVCLLSAQHGERLFAGKAQALSFINYGVASCFILLQLHEYLKSHGIRSNVIMFCVETWTNETGVKLLVTKQTSLCLSKERFHHYTSLVQYRRYILLPDLVHLCSAELLLIQALDIRPQHFFKTTLKYLIDFLDSSVHPYEVAHDFVFDRTRLIRQDITLQNIKNDDAIHMYEDMVKFYVLSRKKLAKCGNSTNIMSLLCLMSNIKCSNKEQLVKSLMSLYGLYKINDTSFTIRTKAAECYSLCILLQFGVNCQTMGESITSCLRQLQPLIFKSKELDFAQSILR</sequence>
<protein>
    <recommendedName>
        <fullName evidence="1">SAC3/GANP/THP3 conserved domain-containing protein</fullName>
    </recommendedName>
</protein>
<feature type="domain" description="SAC3/GANP/THP3 conserved" evidence="1">
    <location>
        <begin position="131"/>
        <end position="301"/>
    </location>
</feature>
<dbReference type="PANTHER" id="PTHR12436:SF3">
    <property type="entry name" value="GERMINAL-CENTER ASSOCIATED NUCLEAR PROTEIN"/>
    <property type="match status" value="1"/>
</dbReference>
<dbReference type="Proteomes" id="UP000825729">
    <property type="component" value="Unassembled WGS sequence"/>
</dbReference>
<dbReference type="Pfam" id="PF03399">
    <property type="entry name" value="SAC3_GANP"/>
    <property type="match status" value="1"/>
</dbReference>
<comment type="caution">
    <text evidence="2">The sequence shown here is derived from an EMBL/GenBank/DDBJ whole genome shotgun (WGS) entry which is preliminary data.</text>
</comment>
<evidence type="ECO:0000313" key="3">
    <source>
        <dbReference type="Proteomes" id="UP000825729"/>
    </source>
</evidence>
<dbReference type="InterPro" id="IPR045107">
    <property type="entry name" value="SAC3/GANP/THP3"/>
</dbReference>